<accession>A0A1L9VPD0</accession>
<gene>
    <name evidence="2" type="ORF">ASPGLDRAFT_1390141</name>
</gene>
<name>A0A1L9VPD0_ASPGL</name>
<sequence length="92" mass="10876">MAFKRLDFVQFSLFFIQWQRMVPVDRDDKASCIFTVVLYSLIGFFISACDCLSFPWDCDFAMEFAIDGIAYMVLCTHLIPEFNDLLWQELCY</sequence>
<keyword evidence="1" id="KW-0472">Membrane</keyword>
<keyword evidence="1" id="KW-0812">Transmembrane</keyword>
<organism evidence="2 3">
    <name type="scientific">Aspergillus glaucus CBS 516.65</name>
    <dbReference type="NCBI Taxonomy" id="1160497"/>
    <lineage>
        <taxon>Eukaryota</taxon>
        <taxon>Fungi</taxon>
        <taxon>Dikarya</taxon>
        <taxon>Ascomycota</taxon>
        <taxon>Pezizomycotina</taxon>
        <taxon>Eurotiomycetes</taxon>
        <taxon>Eurotiomycetidae</taxon>
        <taxon>Eurotiales</taxon>
        <taxon>Aspergillaceae</taxon>
        <taxon>Aspergillus</taxon>
        <taxon>Aspergillus subgen. Aspergillus</taxon>
    </lineage>
</organism>
<evidence type="ECO:0000256" key="1">
    <source>
        <dbReference type="SAM" id="Phobius"/>
    </source>
</evidence>
<feature type="transmembrane region" description="Helical" evidence="1">
    <location>
        <begin position="30"/>
        <end position="48"/>
    </location>
</feature>
<dbReference type="AlphaFoldDB" id="A0A1L9VPD0"/>
<keyword evidence="3" id="KW-1185">Reference proteome</keyword>
<dbReference type="Proteomes" id="UP000184300">
    <property type="component" value="Unassembled WGS sequence"/>
</dbReference>
<keyword evidence="1" id="KW-1133">Transmembrane helix</keyword>
<evidence type="ECO:0000313" key="2">
    <source>
        <dbReference type="EMBL" id="OJJ85778.1"/>
    </source>
</evidence>
<reference evidence="3" key="1">
    <citation type="journal article" date="2017" name="Genome Biol.">
        <title>Comparative genomics reveals high biological diversity and specific adaptations in the industrially and medically important fungal genus Aspergillus.</title>
        <authorList>
            <person name="de Vries R.P."/>
            <person name="Riley R."/>
            <person name="Wiebenga A."/>
            <person name="Aguilar-Osorio G."/>
            <person name="Amillis S."/>
            <person name="Uchima C.A."/>
            <person name="Anderluh G."/>
            <person name="Asadollahi M."/>
            <person name="Askin M."/>
            <person name="Barry K."/>
            <person name="Battaglia E."/>
            <person name="Bayram O."/>
            <person name="Benocci T."/>
            <person name="Braus-Stromeyer S.A."/>
            <person name="Caldana C."/>
            <person name="Canovas D."/>
            <person name="Cerqueira G.C."/>
            <person name="Chen F."/>
            <person name="Chen W."/>
            <person name="Choi C."/>
            <person name="Clum A."/>
            <person name="Dos Santos R.A."/>
            <person name="Damasio A.R."/>
            <person name="Diallinas G."/>
            <person name="Emri T."/>
            <person name="Fekete E."/>
            <person name="Flipphi M."/>
            <person name="Freyberg S."/>
            <person name="Gallo A."/>
            <person name="Gournas C."/>
            <person name="Habgood R."/>
            <person name="Hainaut M."/>
            <person name="Harispe M.L."/>
            <person name="Henrissat B."/>
            <person name="Hilden K.S."/>
            <person name="Hope R."/>
            <person name="Hossain A."/>
            <person name="Karabika E."/>
            <person name="Karaffa L."/>
            <person name="Karanyi Z."/>
            <person name="Krasevec N."/>
            <person name="Kuo A."/>
            <person name="Kusch H."/>
            <person name="LaButti K."/>
            <person name="Lagendijk E.L."/>
            <person name="Lapidus A."/>
            <person name="Levasseur A."/>
            <person name="Lindquist E."/>
            <person name="Lipzen A."/>
            <person name="Logrieco A.F."/>
            <person name="MacCabe A."/>
            <person name="Maekelae M.R."/>
            <person name="Malavazi I."/>
            <person name="Melin P."/>
            <person name="Meyer V."/>
            <person name="Mielnichuk N."/>
            <person name="Miskei M."/>
            <person name="Molnar A.P."/>
            <person name="Mule G."/>
            <person name="Ngan C.Y."/>
            <person name="Orejas M."/>
            <person name="Orosz E."/>
            <person name="Ouedraogo J.P."/>
            <person name="Overkamp K.M."/>
            <person name="Park H.-S."/>
            <person name="Perrone G."/>
            <person name="Piumi F."/>
            <person name="Punt P.J."/>
            <person name="Ram A.F."/>
            <person name="Ramon A."/>
            <person name="Rauscher S."/>
            <person name="Record E."/>
            <person name="Riano-Pachon D.M."/>
            <person name="Robert V."/>
            <person name="Roehrig J."/>
            <person name="Ruller R."/>
            <person name="Salamov A."/>
            <person name="Salih N.S."/>
            <person name="Samson R.A."/>
            <person name="Sandor E."/>
            <person name="Sanguinetti M."/>
            <person name="Schuetze T."/>
            <person name="Sepcic K."/>
            <person name="Shelest E."/>
            <person name="Sherlock G."/>
            <person name="Sophianopoulou V."/>
            <person name="Squina F.M."/>
            <person name="Sun H."/>
            <person name="Susca A."/>
            <person name="Todd R.B."/>
            <person name="Tsang A."/>
            <person name="Unkles S.E."/>
            <person name="van de Wiele N."/>
            <person name="van Rossen-Uffink D."/>
            <person name="Oliveira J.V."/>
            <person name="Vesth T.C."/>
            <person name="Visser J."/>
            <person name="Yu J.-H."/>
            <person name="Zhou M."/>
            <person name="Andersen M.R."/>
            <person name="Archer D.B."/>
            <person name="Baker S.E."/>
            <person name="Benoit I."/>
            <person name="Brakhage A.A."/>
            <person name="Braus G.H."/>
            <person name="Fischer R."/>
            <person name="Frisvad J.C."/>
            <person name="Goldman G.H."/>
            <person name="Houbraken J."/>
            <person name="Oakley B."/>
            <person name="Pocsi I."/>
            <person name="Scazzocchio C."/>
            <person name="Seiboth B."/>
            <person name="vanKuyk P.A."/>
            <person name="Wortman J."/>
            <person name="Dyer P.S."/>
            <person name="Grigoriev I.V."/>
        </authorList>
    </citation>
    <scope>NUCLEOTIDE SEQUENCE [LARGE SCALE GENOMIC DNA]</scope>
    <source>
        <strain evidence="3">CBS 516.65</strain>
    </source>
</reference>
<dbReference type="RefSeq" id="XP_022402476.1">
    <property type="nucleotide sequence ID" value="XM_022541668.1"/>
</dbReference>
<protein>
    <submittedName>
        <fullName evidence="2">Uncharacterized protein</fullName>
    </submittedName>
</protein>
<evidence type="ECO:0000313" key="3">
    <source>
        <dbReference type="Proteomes" id="UP000184300"/>
    </source>
</evidence>
<dbReference type="VEuPathDB" id="FungiDB:ASPGLDRAFT_1390141"/>
<dbReference type="GeneID" id="34457929"/>
<dbReference type="EMBL" id="KV878894">
    <property type="protein sequence ID" value="OJJ85778.1"/>
    <property type="molecule type" value="Genomic_DNA"/>
</dbReference>
<proteinExistence type="predicted"/>